<dbReference type="InterPro" id="IPR001296">
    <property type="entry name" value="Glyco_trans_1"/>
</dbReference>
<name>A0A6J7ZEB5_PLARU</name>
<feature type="domain" description="Glycosyltransferase subfamily 4-like N-terminal" evidence="5">
    <location>
        <begin position="15"/>
        <end position="158"/>
    </location>
</feature>
<evidence type="ECO:0008006" key="8">
    <source>
        <dbReference type="Google" id="ProtNLM"/>
    </source>
</evidence>
<dbReference type="PANTHER" id="PTHR12526">
    <property type="entry name" value="GLYCOSYLTRANSFERASE"/>
    <property type="match status" value="1"/>
</dbReference>
<dbReference type="Gene3D" id="3.40.50.2000">
    <property type="entry name" value="Glycogen Phosphorylase B"/>
    <property type="match status" value="2"/>
</dbReference>
<dbReference type="InterPro" id="IPR028098">
    <property type="entry name" value="Glyco_trans_4-like_N"/>
</dbReference>
<evidence type="ECO:0000259" key="4">
    <source>
        <dbReference type="Pfam" id="PF00534"/>
    </source>
</evidence>
<dbReference type="GO" id="GO:0016757">
    <property type="term" value="F:glycosyltransferase activity"/>
    <property type="evidence" value="ECO:0007669"/>
    <property type="project" value="UniProtKB-KW"/>
</dbReference>
<organism evidence="6 7">
    <name type="scientific">Planktothrix rubescens CCAP 1459/22</name>
    <dbReference type="NCBI Taxonomy" id="329571"/>
    <lineage>
        <taxon>Bacteria</taxon>
        <taxon>Bacillati</taxon>
        <taxon>Cyanobacteriota</taxon>
        <taxon>Cyanophyceae</taxon>
        <taxon>Oscillatoriophycideae</taxon>
        <taxon>Oscillatoriales</taxon>
        <taxon>Microcoleaceae</taxon>
        <taxon>Planktothrix</taxon>
    </lineage>
</organism>
<protein>
    <recommendedName>
        <fullName evidence="8">Glycosyltransferase</fullName>
    </recommendedName>
</protein>
<gene>
    <name evidence="6" type="ORF">PLAN_MP30059</name>
</gene>
<comment type="caution">
    <text evidence="6">The sequence shown here is derived from an EMBL/GenBank/DDBJ whole genome shotgun (WGS) entry which is preliminary data.</text>
</comment>
<dbReference type="RefSeq" id="WP_026798367.1">
    <property type="nucleotide sequence ID" value="NZ_CZCZ02000002.1"/>
</dbReference>
<dbReference type="PANTHER" id="PTHR12526:SF640">
    <property type="entry name" value="COLANIC ACID BIOSYNTHESIS GLYCOSYLTRANSFERASE WCAL-RELATED"/>
    <property type="match status" value="1"/>
</dbReference>
<feature type="domain" description="Glycosyl transferase family 1" evidence="4">
    <location>
        <begin position="168"/>
        <end position="334"/>
    </location>
</feature>
<dbReference type="Proteomes" id="UP000196521">
    <property type="component" value="Unassembled WGS sequence"/>
</dbReference>
<reference evidence="6" key="1">
    <citation type="submission" date="2020-05" db="EMBL/GenBank/DDBJ databases">
        <authorList>
            <consortium name="Genoscope - CEA"/>
            <person name="William W."/>
        </authorList>
    </citation>
    <scope>NUCLEOTIDE SEQUENCE [LARGE SCALE GENOMIC DNA]</scope>
    <source>
        <strain evidence="6">PCC 7821</strain>
    </source>
</reference>
<dbReference type="Pfam" id="PF13439">
    <property type="entry name" value="Glyco_transf_4"/>
    <property type="match status" value="1"/>
</dbReference>
<evidence type="ECO:0000313" key="7">
    <source>
        <dbReference type="Proteomes" id="UP000196521"/>
    </source>
</evidence>
<evidence type="ECO:0000259" key="5">
    <source>
        <dbReference type="Pfam" id="PF13439"/>
    </source>
</evidence>
<sequence>MKIAFVVGDFPALSETFIVNQIIGLIQHGYQVDIYARHSRNEPKIHPDIYRYGLLERTYYAPFKPEKQTYDIIHCHFGPYGLDGLRLLELGRLQGKLITSFYGFDVTLYPLKFGNDIYQHLFQIGDCFIGISSFIVDKALALGCPKDKIIKLPIGIDTLKYSFYPRKTRSDEPIKVLTVARLVEKKGIEYSLKAVAKTISNYPKLEYNIIGDGYLRESIQKLIQELGLSNQVKLLGWMNQDEIIDFYYNAHIFILASVTAANGDQEGQGLVLQEAQATGLPVLSTIHNGIPDGVLDGTSGFLVAEKDVDALAAKLNYLIENPRSRIEMGKAGRKFIENYYDNKKITEQLIKLYQQILKV</sequence>
<evidence type="ECO:0000256" key="3">
    <source>
        <dbReference type="ARBA" id="ARBA00022679"/>
    </source>
</evidence>
<dbReference type="SUPFAM" id="SSF53756">
    <property type="entry name" value="UDP-Glycosyltransferase/glycogen phosphorylase"/>
    <property type="match status" value="1"/>
</dbReference>
<proteinExistence type="inferred from homology"/>
<accession>A0A6J7ZEB5</accession>
<dbReference type="EMBL" id="CZCZ02000002">
    <property type="protein sequence ID" value="CAC5339783.1"/>
    <property type="molecule type" value="Genomic_DNA"/>
</dbReference>
<comment type="similarity">
    <text evidence="1">Belongs to the glycosyltransferase group 1 family. Glycosyltransferase 4 subfamily.</text>
</comment>
<dbReference type="Pfam" id="PF00534">
    <property type="entry name" value="Glycos_transf_1"/>
    <property type="match status" value="1"/>
</dbReference>
<keyword evidence="2" id="KW-0328">Glycosyltransferase</keyword>
<keyword evidence="7" id="KW-1185">Reference proteome</keyword>
<evidence type="ECO:0000256" key="1">
    <source>
        <dbReference type="ARBA" id="ARBA00009481"/>
    </source>
</evidence>
<evidence type="ECO:0000256" key="2">
    <source>
        <dbReference type="ARBA" id="ARBA00022676"/>
    </source>
</evidence>
<evidence type="ECO:0000313" key="6">
    <source>
        <dbReference type="EMBL" id="CAC5339783.1"/>
    </source>
</evidence>
<keyword evidence="3" id="KW-0808">Transferase</keyword>
<dbReference type="AlphaFoldDB" id="A0A6J7ZEB5"/>